<dbReference type="InterPro" id="IPR050251">
    <property type="entry name" value="HpcH-HpaI_aldolase"/>
</dbReference>
<dbReference type="SUPFAM" id="SSF51621">
    <property type="entry name" value="Phosphoenolpyruvate/pyruvate domain"/>
    <property type="match status" value="1"/>
</dbReference>
<evidence type="ECO:0000256" key="2">
    <source>
        <dbReference type="ARBA" id="ARBA00022723"/>
    </source>
</evidence>
<name>A0ABM8NMT9_9BURK</name>
<keyword evidence="6" id="KW-1185">Reference proteome</keyword>
<keyword evidence="3 5" id="KW-0456">Lyase</keyword>
<evidence type="ECO:0000313" key="5">
    <source>
        <dbReference type="EMBL" id="CAD6533715.1"/>
    </source>
</evidence>
<dbReference type="InterPro" id="IPR005000">
    <property type="entry name" value="Aldolase/citrate-lyase_domain"/>
</dbReference>
<dbReference type="GO" id="GO:0016829">
    <property type="term" value="F:lyase activity"/>
    <property type="evidence" value="ECO:0007669"/>
    <property type="project" value="UniProtKB-KW"/>
</dbReference>
<sequence>MSYSNVSVAETKGGAQARPSLRSIWAQGRAAVGGWCGIPSALSAEAMARAGFDWVCIDMQHGCMDYSTALEMIRAIDATPCQSIVRVPWNEPGIIGRVLDAGADGVIIPMIRTAADARAAVDACLYPPDGRRSFGPMRVGLRDGESYFREANSRVLVIPMIETEDALANVEAIATTPGVGALFLGPYDMSVALGLPPRDNDGEAAFDHAVATIVGAAKKAGIGAAVLSSASLFAQRAAQGFNMISTTVDLAALSHAARSDLAAARK</sequence>
<evidence type="ECO:0000259" key="4">
    <source>
        <dbReference type="Pfam" id="PF03328"/>
    </source>
</evidence>
<accession>A0ABM8NMT9</accession>
<organism evidence="5 6">
    <name type="scientific">Paraburkholderia hiiakae</name>
    <dbReference type="NCBI Taxonomy" id="1081782"/>
    <lineage>
        <taxon>Bacteria</taxon>
        <taxon>Pseudomonadati</taxon>
        <taxon>Pseudomonadota</taxon>
        <taxon>Betaproteobacteria</taxon>
        <taxon>Burkholderiales</taxon>
        <taxon>Burkholderiaceae</taxon>
        <taxon>Paraburkholderia</taxon>
    </lineage>
</organism>
<dbReference type="InterPro" id="IPR015813">
    <property type="entry name" value="Pyrv/PenolPyrv_kinase-like_dom"/>
</dbReference>
<dbReference type="EMBL" id="CAJHCQ010000006">
    <property type="protein sequence ID" value="CAD6533715.1"/>
    <property type="molecule type" value="Genomic_DNA"/>
</dbReference>
<feature type="domain" description="HpcH/HpaI aldolase/citrate lyase" evidence="4">
    <location>
        <begin position="39"/>
        <end position="256"/>
    </location>
</feature>
<comment type="caution">
    <text evidence="5">The sequence shown here is derived from an EMBL/GenBank/DDBJ whole genome shotgun (WGS) entry which is preliminary data.</text>
</comment>
<reference evidence="5 6" key="1">
    <citation type="submission" date="2020-10" db="EMBL/GenBank/DDBJ databases">
        <authorList>
            <person name="Peeters C."/>
        </authorList>
    </citation>
    <scope>NUCLEOTIDE SEQUENCE [LARGE SCALE GENOMIC DNA]</scope>
    <source>
        <strain evidence="5 6">LMG 27952</strain>
    </source>
</reference>
<comment type="similarity">
    <text evidence="1">Belongs to the HpcH/HpaI aldolase family.</text>
</comment>
<dbReference type="Gene3D" id="3.20.20.60">
    <property type="entry name" value="Phosphoenolpyruvate-binding domains"/>
    <property type="match status" value="1"/>
</dbReference>
<keyword evidence="2" id="KW-0479">Metal-binding</keyword>
<gene>
    <name evidence="5" type="ORF">LMG27952_02805</name>
</gene>
<dbReference type="PANTHER" id="PTHR30502:SF0">
    <property type="entry name" value="PHOSPHOENOLPYRUVATE CARBOXYLASE FAMILY PROTEIN"/>
    <property type="match status" value="1"/>
</dbReference>
<dbReference type="EC" id="4.1.2.58" evidence="5"/>
<protein>
    <submittedName>
        <fullName evidence="5">2-dehydro-3,6-dideoxy-6-sulfogluconate aldolase</fullName>
        <ecNumber evidence="5">4.1.2.58</ecNumber>
    </submittedName>
</protein>
<dbReference type="InterPro" id="IPR040442">
    <property type="entry name" value="Pyrv_kinase-like_dom_sf"/>
</dbReference>
<dbReference type="PANTHER" id="PTHR30502">
    <property type="entry name" value="2-KETO-3-DEOXY-L-RHAMNONATE ALDOLASE"/>
    <property type="match status" value="1"/>
</dbReference>
<evidence type="ECO:0000313" key="6">
    <source>
        <dbReference type="Proteomes" id="UP000656319"/>
    </source>
</evidence>
<proteinExistence type="inferred from homology"/>
<dbReference type="Proteomes" id="UP000656319">
    <property type="component" value="Unassembled WGS sequence"/>
</dbReference>
<evidence type="ECO:0000256" key="3">
    <source>
        <dbReference type="ARBA" id="ARBA00023239"/>
    </source>
</evidence>
<evidence type="ECO:0000256" key="1">
    <source>
        <dbReference type="ARBA" id="ARBA00005568"/>
    </source>
</evidence>
<dbReference type="Pfam" id="PF03328">
    <property type="entry name" value="HpcH_HpaI"/>
    <property type="match status" value="1"/>
</dbReference>